<evidence type="ECO:0000259" key="1">
    <source>
        <dbReference type="PROSITE" id="PS50965"/>
    </source>
</evidence>
<sequence>MNIRTRQVPLPLQKLQAVIPRLQPGFQNYAALCYEERNRLRGFEGEKEIDYYLNLLANRCTILQDVYLKVNGKSFQLDSVLATRRACYLIESKNYSKRVLLDTVLKQCILSNGKVETGVNYPITQAENHKIQFENFLAKHNLPDVPVYFFVALSDPGTIIEVKGDDQEIVNKVTHGEQLPKMILDIDSKLEDRFQDYKLGKTILRECGEFDFDILNKYGVKTTDIMPGVQCPKCGHIGMARTYAYWECQSCKCRSKNAHVKAVSDYLLLINPYITNKECRRFLRITSKSLATRILKECNLIYQKQHKRWYQHPSHTIT</sequence>
<evidence type="ECO:0000313" key="3">
    <source>
        <dbReference type="Proteomes" id="UP000469125"/>
    </source>
</evidence>
<dbReference type="AlphaFoldDB" id="A0A6N8FCK8"/>
<keyword evidence="3" id="KW-1185">Reference proteome</keyword>
<dbReference type="Proteomes" id="UP000469125">
    <property type="component" value="Unassembled WGS sequence"/>
</dbReference>
<accession>A0A6N8FCK8</accession>
<reference evidence="2 3" key="1">
    <citation type="submission" date="2019-11" db="EMBL/GenBank/DDBJ databases">
        <authorList>
            <person name="Li X."/>
        </authorList>
    </citation>
    <scope>NUCLEOTIDE SEQUENCE [LARGE SCALE GENOMIC DNA]</scope>
    <source>
        <strain evidence="2 3">L9</strain>
    </source>
</reference>
<proteinExistence type="predicted"/>
<feature type="domain" description="NERD" evidence="1">
    <location>
        <begin position="41"/>
        <end position="156"/>
    </location>
</feature>
<gene>
    <name evidence="2" type="ORF">GMD78_03170</name>
</gene>
<dbReference type="Pfam" id="PF08378">
    <property type="entry name" value="NERD"/>
    <property type="match status" value="1"/>
</dbReference>
<protein>
    <submittedName>
        <fullName evidence="2">NERD domain-containing protein</fullName>
    </submittedName>
</protein>
<dbReference type="EMBL" id="WOCA01000002">
    <property type="protein sequence ID" value="MUK87402.1"/>
    <property type="molecule type" value="Genomic_DNA"/>
</dbReference>
<evidence type="ECO:0000313" key="2">
    <source>
        <dbReference type="EMBL" id="MUK87402.1"/>
    </source>
</evidence>
<dbReference type="PROSITE" id="PS50965">
    <property type="entry name" value="NERD"/>
    <property type="match status" value="1"/>
</dbReference>
<comment type="caution">
    <text evidence="2">The sequence shown here is derived from an EMBL/GenBank/DDBJ whole genome shotgun (WGS) entry which is preliminary data.</text>
</comment>
<dbReference type="RefSeq" id="WP_155667073.1">
    <property type="nucleotide sequence ID" value="NZ_WOCA01000002.1"/>
</dbReference>
<name>A0A6N8FCK8_9BACI</name>
<organism evidence="2 3">
    <name type="scientific">Ornithinibacillus caprae</name>
    <dbReference type="NCBI Taxonomy" id="2678566"/>
    <lineage>
        <taxon>Bacteria</taxon>
        <taxon>Bacillati</taxon>
        <taxon>Bacillota</taxon>
        <taxon>Bacilli</taxon>
        <taxon>Bacillales</taxon>
        <taxon>Bacillaceae</taxon>
        <taxon>Ornithinibacillus</taxon>
    </lineage>
</organism>
<dbReference type="InterPro" id="IPR011528">
    <property type="entry name" value="NERD"/>
</dbReference>